<organism evidence="4 5">
    <name type="scientific">Dokdonia ponticola</name>
    <dbReference type="NCBI Taxonomy" id="2041041"/>
    <lineage>
        <taxon>Bacteria</taxon>
        <taxon>Pseudomonadati</taxon>
        <taxon>Bacteroidota</taxon>
        <taxon>Flavobacteriia</taxon>
        <taxon>Flavobacteriales</taxon>
        <taxon>Flavobacteriaceae</taxon>
        <taxon>Dokdonia</taxon>
    </lineage>
</organism>
<name>A0ABV9HY90_9FLAO</name>
<evidence type="ECO:0000313" key="5">
    <source>
        <dbReference type="Proteomes" id="UP001596043"/>
    </source>
</evidence>
<dbReference type="PANTHER" id="PTHR10264">
    <property type="entry name" value="BAND 7 PROTEIN-RELATED"/>
    <property type="match status" value="1"/>
</dbReference>
<sequence>MKRVRINAGKIGLVFRHGDYHRVLTEGIHWVGFRESVTLYNTALSFTSNTIDLEVFLRDEALVALWHVIDVLDHELVIVYKNKKYSQTLTAGRYVFWKGLVDYQFTRADLTKIHITEKIDTAVFAKYDLLKHIRVFEVASYEKAVMLVNDEYVQTLTGGTYRFWRNDTTIKIAKADMRQLQLEIAGQELLTKDKATVRLNFHAQYKVTDLEKALLDTKDYEKQLYVSLQLALRAYVGSYSLDELLESKEALAQSVFENSKETSEKLGVTVLSCGVRDVILTGDMKEIMNRVLIAQKTAQAHVITRREETASTRSLLNTAKLMEDNEMLYKLKEMEYVEKIADKVGEITLSGNSGMVKQLKELFTTK</sequence>
<protein>
    <submittedName>
        <fullName evidence="4">Slipin family protein</fullName>
    </submittedName>
</protein>
<comment type="subcellular location">
    <subcellularLocation>
        <location evidence="1">Membrane</location>
        <topology evidence="1">Single-pass membrane protein</topology>
    </subcellularLocation>
</comment>
<gene>
    <name evidence="4" type="ORF">ACFO3O_14595</name>
</gene>
<accession>A0ABV9HY90</accession>
<dbReference type="InterPro" id="IPR036013">
    <property type="entry name" value="Band_7/SPFH_dom_sf"/>
</dbReference>
<evidence type="ECO:0000259" key="3">
    <source>
        <dbReference type="SMART" id="SM00244"/>
    </source>
</evidence>
<dbReference type="InterPro" id="IPR001107">
    <property type="entry name" value="Band_7"/>
</dbReference>
<keyword evidence="5" id="KW-1185">Reference proteome</keyword>
<evidence type="ECO:0000256" key="1">
    <source>
        <dbReference type="ARBA" id="ARBA00004167"/>
    </source>
</evidence>
<feature type="domain" description="Band 7" evidence="3">
    <location>
        <begin position="133"/>
        <end position="292"/>
    </location>
</feature>
<dbReference type="SMART" id="SM00244">
    <property type="entry name" value="PHB"/>
    <property type="match status" value="1"/>
</dbReference>
<reference evidence="5" key="1">
    <citation type="journal article" date="2019" name="Int. J. Syst. Evol. Microbiol.">
        <title>The Global Catalogue of Microorganisms (GCM) 10K type strain sequencing project: providing services to taxonomists for standard genome sequencing and annotation.</title>
        <authorList>
            <consortium name="The Broad Institute Genomics Platform"/>
            <consortium name="The Broad Institute Genome Sequencing Center for Infectious Disease"/>
            <person name="Wu L."/>
            <person name="Ma J."/>
        </authorList>
    </citation>
    <scope>NUCLEOTIDE SEQUENCE [LARGE SCALE GENOMIC DNA]</scope>
    <source>
        <strain evidence="5">YJ-61-S</strain>
    </source>
</reference>
<dbReference type="PANTHER" id="PTHR10264:SF83">
    <property type="entry name" value="BLL5629 PROTEIN"/>
    <property type="match status" value="1"/>
</dbReference>
<comment type="caution">
    <text evidence="4">The sequence shown here is derived from an EMBL/GenBank/DDBJ whole genome shotgun (WGS) entry which is preliminary data.</text>
</comment>
<dbReference type="EMBL" id="JBHSFV010000009">
    <property type="protein sequence ID" value="MFC4635137.1"/>
    <property type="molecule type" value="Genomic_DNA"/>
</dbReference>
<dbReference type="CDD" id="cd13438">
    <property type="entry name" value="SPFH_eoslipins_u2"/>
    <property type="match status" value="1"/>
</dbReference>
<comment type="similarity">
    <text evidence="2">Belongs to the band 7/mec-2 family.</text>
</comment>
<dbReference type="InterPro" id="IPR043202">
    <property type="entry name" value="Band-7_stomatin-like"/>
</dbReference>
<dbReference type="PRINTS" id="PR00721">
    <property type="entry name" value="STOMATIN"/>
</dbReference>
<dbReference type="SUPFAM" id="SSF117892">
    <property type="entry name" value="Band 7/SPFH domain"/>
    <property type="match status" value="1"/>
</dbReference>
<dbReference type="Pfam" id="PF01145">
    <property type="entry name" value="Band_7"/>
    <property type="match status" value="1"/>
</dbReference>
<evidence type="ECO:0000313" key="4">
    <source>
        <dbReference type="EMBL" id="MFC4635137.1"/>
    </source>
</evidence>
<dbReference type="Gene3D" id="3.30.479.30">
    <property type="entry name" value="Band 7 domain"/>
    <property type="match status" value="1"/>
</dbReference>
<proteinExistence type="inferred from homology"/>
<evidence type="ECO:0000256" key="2">
    <source>
        <dbReference type="ARBA" id="ARBA00008164"/>
    </source>
</evidence>
<dbReference type="RefSeq" id="WP_379980067.1">
    <property type="nucleotide sequence ID" value="NZ_JBHSFV010000009.1"/>
</dbReference>
<dbReference type="Proteomes" id="UP001596043">
    <property type="component" value="Unassembled WGS sequence"/>
</dbReference>
<dbReference type="InterPro" id="IPR001972">
    <property type="entry name" value="Stomatin_HflK_fam"/>
</dbReference>